<reference evidence="2" key="1">
    <citation type="submission" date="2021-01" db="EMBL/GenBank/DDBJ databases">
        <authorList>
            <person name="Kaushik A."/>
        </authorList>
    </citation>
    <scope>NUCLEOTIDE SEQUENCE</scope>
    <source>
        <strain evidence="2">AG5</strain>
    </source>
</reference>
<organism evidence="2 3">
    <name type="scientific">Rhizoctonia solani</name>
    <dbReference type="NCBI Taxonomy" id="456999"/>
    <lineage>
        <taxon>Eukaryota</taxon>
        <taxon>Fungi</taxon>
        <taxon>Dikarya</taxon>
        <taxon>Basidiomycota</taxon>
        <taxon>Agaricomycotina</taxon>
        <taxon>Agaricomycetes</taxon>
        <taxon>Cantharellales</taxon>
        <taxon>Ceratobasidiaceae</taxon>
        <taxon>Rhizoctonia</taxon>
    </lineage>
</organism>
<protein>
    <submittedName>
        <fullName evidence="2">Uncharacterized protein</fullName>
    </submittedName>
</protein>
<evidence type="ECO:0000313" key="2">
    <source>
        <dbReference type="EMBL" id="CAE7145004.1"/>
    </source>
</evidence>
<feature type="compositionally biased region" description="Acidic residues" evidence="1">
    <location>
        <begin position="171"/>
        <end position="183"/>
    </location>
</feature>
<dbReference type="Proteomes" id="UP000663827">
    <property type="component" value="Unassembled WGS sequence"/>
</dbReference>
<sequence length="183" mass="20303">MARRRSILPLSPEPYLPKRDPSSKTDETNTTLGPRGSNDHFARSSTATLTEPLIPEHIERYFLSLPPDQFHLALERVRNDYKGSSSAAFDGTLPSSSSSQSRPPDSSNLDSMSVRFKYRTPSSRPTKPGKIASWQPHSNTTGPSKRLKVPEPEEREYIEISSGDEGGAGAIDDEDEHSDDEFE</sequence>
<name>A0A8H3I0L1_9AGAM</name>
<feature type="region of interest" description="Disordered" evidence="1">
    <location>
        <begin position="1"/>
        <end position="50"/>
    </location>
</feature>
<dbReference type="EMBL" id="CAJNJQ010001623">
    <property type="protein sequence ID" value="CAE7145004.1"/>
    <property type="molecule type" value="Genomic_DNA"/>
</dbReference>
<dbReference type="AlphaFoldDB" id="A0A8H3I0L1"/>
<gene>
    <name evidence="2" type="ORF">RDB_LOCUS79702</name>
</gene>
<comment type="caution">
    <text evidence="2">The sequence shown here is derived from an EMBL/GenBank/DDBJ whole genome shotgun (WGS) entry which is preliminary data.</text>
</comment>
<feature type="compositionally biased region" description="Basic and acidic residues" evidence="1">
    <location>
        <begin position="148"/>
        <end position="158"/>
    </location>
</feature>
<evidence type="ECO:0000256" key="1">
    <source>
        <dbReference type="SAM" id="MobiDB-lite"/>
    </source>
</evidence>
<evidence type="ECO:0000313" key="3">
    <source>
        <dbReference type="Proteomes" id="UP000663827"/>
    </source>
</evidence>
<accession>A0A8H3I0L1</accession>
<feature type="compositionally biased region" description="Low complexity" evidence="1">
    <location>
        <begin position="94"/>
        <end position="107"/>
    </location>
</feature>
<feature type="compositionally biased region" description="Basic and acidic residues" evidence="1">
    <location>
        <begin position="16"/>
        <end position="27"/>
    </location>
</feature>
<feature type="region of interest" description="Disordered" evidence="1">
    <location>
        <begin position="83"/>
        <end position="183"/>
    </location>
</feature>
<proteinExistence type="predicted"/>